<organism evidence="1">
    <name type="scientific">Anguilla anguilla</name>
    <name type="common">European freshwater eel</name>
    <name type="synonym">Muraena anguilla</name>
    <dbReference type="NCBI Taxonomy" id="7936"/>
    <lineage>
        <taxon>Eukaryota</taxon>
        <taxon>Metazoa</taxon>
        <taxon>Chordata</taxon>
        <taxon>Craniata</taxon>
        <taxon>Vertebrata</taxon>
        <taxon>Euteleostomi</taxon>
        <taxon>Actinopterygii</taxon>
        <taxon>Neopterygii</taxon>
        <taxon>Teleostei</taxon>
        <taxon>Anguilliformes</taxon>
        <taxon>Anguillidae</taxon>
        <taxon>Anguilla</taxon>
    </lineage>
</organism>
<sequence length="16" mass="2000">MSDRIMKKTTSYNRRI</sequence>
<protein>
    <submittedName>
        <fullName evidence="1">Uncharacterized protein</fullName>
    </submittedName>
</protein>
<evidence type="ECO:0000313" key="1">
    <source>
        <dbReference type="EMBL" id="JAH18440.1"/>
    </source>
</evidence>
<accession>A0A0E9QQD0</accession>
<reference evidence="1" key="2">
    <citation type="journal article" date="2015" name="Fish Shellfish Immunol.">
        <title>Early steps in the European eel (Anguilla anguilla)-Vibrio vulnificus interaction in the gills: Role of the RtxA13 toxin.</title>
        <authorList>
            <person name="Callol A."/>
            <person name="Pajuelo D."/>
            <person name="Ebbesson L."/>
            <person name="Teles M."/>
            <person name="MacKenzie S."/>
            <person name="Amaro C."/>
        </authorList>
    </citation>
    <scope>NUCLEOTIDE SEQUENCE</scope>
</reference>
<proteinExistence type="predicted"/>
<reference evidence="1" key="1">
    <citation type="submission" date="2014-11" db="EMBL/GenBank/DDBJ databases">
        <authorList>
            <person name="Amaro Gonzalez C."/>
        </authorList>
    </citation>
    <scope>NUCLEOTIDE SEQUENCE</scope>
</reference>
<dbReference type="AlphaFoldDB" id="A0A0E9QQD0"/>
<dbReference type="EMBL" id="GBXM01090137">
    <property type="protein sequence ID" value="JAH18440.1"/>
    <property type="molecule type" value="Transcribed_RNA"/>
</dbReference>
<name>A0A0E9QQD0_ANGAN</name>